<name>A0A815DP07_9BILA</name>
<dbReference type="OrthoDB" id="10051656at2759"/>
<evidence type="ECO:0000259" key="3">
    <source>
        <dbReference type="PROSITE" id="PS51253"/>
    </source>
</evidence>
<organism evidence="5 8">
    <name type="scientific">Didymodactylos carnosus</name>
    <dbReference type="NCBI Taxonomy" id="1234261"/>
    <lineage>
        <taxon>Eukaryota</taxon>
        <taxon>Metazoa</taxon>
        <taxon>Spiralia</taxon>
        <taxon>Gnathifera</taxon>
        <taxon>Rotifera</taxon>
        <taxon>Eurotatoria</taxon>
        <taxon>Bdelloidea</taxon>
        <taxon>Philodinida</taxon>
        <taxon>Philodinidae</taxon>
        <taxon>Didymodactylos</taxon>
    </lineage>
</organism>
<comment type="caution">
    <text evidence="5">The sequence shown here is derived from an EMBL/GenBank/DDBJ whole genome shotgun (WGS) entry which is preliminary data.</text>
</comment>
<dbReference type="EMBL" id="CAJOBA010019174">
    <property type="protein sequence ID" value="CAF3902720.1"/>
    <property type="molecule type" value="Genomic_DNA"/>
</dbReference>
<dbReference type="InterPro" id="IPR006600">
    <property type="entry name" value="HTH_CenpB_DNA-bd_dom"/>
</dbReference>
<evidence type="ECO:0000256" key="1">
    <source>
        <dbReference type="ARBA" id="ARBA00023125"/>
    </source>
</evidence>
<dbReference type="Proteomes" id="UP000682733">
    <property type="component" value="Unassembled WGS sequence"/>
</dbReference>
<evidence type="ECO:0000313" key="6">
    <source>
        <dbReference type="EMBL" id="CAF3902720.1"/>
    </source>
</evidence>
<dbReference type="Proteomes" id="UP000681722">
    <property type="component" value="Unassembled WGS sequence"/>
</dbReference>
<keyword evidence="1" id="KW-0238">DNA-binding</keyword>
<evidence type="ECO:0000313" key="7">
    <source>
        <dbReference type="EMBL" id="CAF4124457.1"/>
    </source>
</evidence>
<evidence type="ECO:0000313" key="5">
    <source>
        <dbReference type="EMBL" id="CAF1300794.1"/>
    </source>
</evidence>
<keyword evidence="8" id="KW-1185">Reference proteome</keyword>
<dbReference type="AlphaFoldDB" id="A0A815DP07"/>
<dbReference type="InterPro" id="IPR009057">
    <property type="entry name" value="Homeodomain-like_sf"/>
</dbReference>
<accession>A0A815DP07</accession>
<dbReference type="SUPFAM" id="SSF46689">
    <property type="entry name" value="Homeodomain-like"/>
    <property type="match status" value="1"/>
</dbReference>
<feature type="region of interest" description="Disordered" evidence="2">
    <location>
        <begin position="1"/>
        <end position="20"/>
    </location>
</feature>
<dbReference type="EMBL" id="CAJNOK010010813">
    <property type="protein sequence ID" value="CAF1125358.1"/>
    <property type="molecule type" value="Genomic_DNA"/>
</dbReference>
<evidence type="ECO:0000256" key="2">
    <source>
        <dbReference type="SAM" id="MobiDB-lite"/>
    </source>
</evidence>
<gene>
    <name evidence="5" type="ORF">GPM918_LOCUS28508</name>
    <name evidence="4" type="ORF">OVA965_LOCUS20382</name>
    <name evidence="7" type="ORF">SRO942_LOCUS29014</name>
    <name evidence="6" type="ORF">TMI583_LOCUS20738</name>
</gene>
<evidence type="ECO:0000313" key="8">
    <source>
        <dbReference type="Proteomes" id="UP000663829"/>
    </source>
</evidence>
<dbReference type="Proteomes" id="UP000677228">
    <property type="component" value="Unassembled WGS sequence"/>
</dbReference>
<evidence type="ECO:0000313" key="4">
    <source>
        <dbReference type="EMBL" id="CAF1125358.1"/>
    </source>
</evidence>
<dbReference type="Gene3D" id="1.10.10.60">
    <property type="entry name" value="Homeodomain-like"/>
    <property type="match status" value="1"/>
</dbReference>
<dbReference type="PROSITE" id="PS51253">
    <property type="entry name" value="HTH_CENPB"/>
    <property type="match status" value="1"/>
</dbReference>
<proteinExistence type="predicted"/>
<dbReference type="GO" id="GO:0003677">
    <property type="term" value="F:DNA binding"/>
    <property type="evidence" value="ECO:0007669"/>
    <property type="project" value="UniProtKB-KW"/>
</dbReference>
<dbReference type="SMART" id="SM00674">
    <property type="entry name" value="CENPB"/>
    <property type="match status" value="1"/>
</dbReference>
<protein>
    <recommendedName>
        <fullName evidence="3">HTH CENPB-type domain-containing protein</fullName>
    </recommendedName>
</protein>
<feature type="domain" description="HTH CENPB-type" evidence="3">
    <location>
        <begin position="45"/>
        <end position="116"/>
    </location>
</feature>
<dbReference type="Pfam" id="PF03221">
    <property type="entry name" value="HTH_Tnp_Tc5"/>
    <property type="match status" value="1"/>
</dbReference>
<dbReference type="EMBL" id="CAJOBC010037346">
    <property type="protein sequence ID" value="CAF4124457.1"/>
    <property type="molecule type" value="Genomic_DNA"/>
</dbReference>
<dbReference type="Proteomes" id="UP000663829">
    <property type="component" value="Unassembled WGS sequence"/>
</dbReference>
<sequence length="245" mass="28724">MQEVVDFADEKNKNGKRRRSWKTVHHMYKSLPDQTYVRRFRKYLQRHGTKRQKTNNIDEVVFKTILEAREQALPLHDNDLQRWALKAAKEVHLEDFHASHGWMNNFKARHHVVSRRITNVVTRHEIENPDAILKAETDFRESFFKISSHYSPSQTFNTDQVGVEKELYSKRTLTMEGEKKVFGTVRSKNATTHSYTLQPTISLEGKLVGPMYLCLQEPKGRWATWSKKAFLNQRMWLSPAPAAAN</sequence>
<reference evidence="5" key="1">
    <citation type="submission" date="2021-02" db="EMBL/GenBank/DDBJ databases">
        <authorList>
            <person name="Nowell W R."/>
        </authorList>
    </citation>
    <scope>NUCLEOTIDE SEQUENCE</scope>
</reference>
<dbReference type="EMBL" id="CAJNOQ010012473">
    <property type="protein sequence ID" value="CAF1300794.1"/>
    <property type="molecule type" value="Genomic_DNA"/>
</dbReference>